<name>A0AAD8IRQ6_9APIA</name>
<dbReference type="InterPro" id="IPR000858">
    <property type="entry name" value="S_locus_glycoprot_dom"/>
</dbReference>
<protein>
    <submittedName>
        <fullName evidence="4">G-type lectin S-receptor-like serine/threonine-protein kinase</fullName>
    </submittedName>
</protein>
<evidence type="ECO:0000313" key="4">
    <source>
        <dbReference type="EMBL" id="KAK1390411.1"/>
    </source>
</evidence>
<dbReference type="PANTHER" id="PTHR32444:SF235">
    <property type="entry name" value="OS01G0783900 PROTEIN"/>
    <property type="match status" value="1"/>
</dbReference>
<reference evidence="4" key="1">
    <citation type="submission" date="2023-02" db="EMBL/GenBank/DDBJ databases">
        <title>Genome of toxic invasive species Heracleum sosnowskyi carries increased number of genes despite the absence of recent whole-genome duplications.</title>
        <authorList>
            <person name="Schelkunov M."/>
            <person name="Shtratnikova V."/>
            <person name="Makarenko M."/>
            <person name="Klepikova A."/>
            <person name="Omelchenko D."/>
            <person name="Novikova G."/>
            <person name="Obukhova E."/>
            <person name="Bogdanov V."/>
            <person name="Penin A."/>
            <person name="Logacheva M."/>
        </authorList>
    </citation>
    <scope>NUCLEOTIDE SEQUENCE</scope>
    <source>
        <strain evidence="4">Hsosn_3</strain>
        <tissue evidence="4">Leaf</tissue>
    </source>
</reference>
<comment type="caution">
    <text evidence="4">The sequence shown here is derived from an EMBL/GenBank/DDBJ whole genome shotgun (WGS) entry which is preliminary data.</text>
</comment>
<dbReference type="GO" id="GO:0016301">
    <property type="term" value="F:kinase activity"/>
    <property type="evidence" value="ECO:0007669"/>
    <property type="project" value="UniProtKB-KW"/>
</dbReference>
<organism evidence="4 5">
    <name type="scientific">Heracleum sosnowskyi</name>
    <dbReference type="NCBI Taxonomy" id="360622"/>
    <lineage>
        <taxon>Eukaryota</taxon>
        <taxon>Viridiplantae</taxon>
        <taxon>Streptophyta</taxon>
        <taxon>Embryophyta</taxon>
        <taxon>Tracheophyta</taxon>
        <taxon>Spermatophyta</taxon>
        <taxon>Magnoliopsida</taxon>
        <taxon>eudicotyledons</taxon>
        <taxon>Gunneridae</taxon>
        <taxon>Pentapetalae</taxon>
        <taxon>asterids</taxon>
        <taxon>campanulids</taxon>
        <taxon>Apiales</taxon>
        <taxon>Apiaceae</taxon>
        <taxon>Apioideae</taxon>
        <taxon>apioid superclade</taxon>
        <taxon>Tordylieae</taxon>
        <taxon>Tordyliinae</taxon>
        <taxon>Heracleum</taxon>
    </lineage>
</organism>
<gene>
    <name evidence="4" type="ORF">POM88_018589</name>
</gene>
<dbReference type="GO" id="GO:0048544">
    <property type="term" value="P:recognition of pollen"/>
    <property type="evidence" value="ECO:0007669"/>
    <property type="project" value="InterPro"/>
</dbReference>
<keyword evidence="5" id="KW-1185">Reference proteome</keyword>
<evidence type="ECO:0000259" key="3">
    <source>
        <dbReference type="Pfam" id="PF00954"/>
    </source>
</evidence>
<feature type="domain" description="S-locus glycoprotein" evidence="3">
    <location>
        <begin position="54"/>
        <end position="134"/>
    </location>
</feature>
<keyword evidence="4" id="KW-0808">Transferase</keyword>
<keyword evidence="4" id="KW-0418">Kinase</keyword>
<dbReference type="PANTHER" id="PTHR32444">
    <property type="entry name" value="BULB-TYPE LECTIN DOMAIN-CONTAINING PROTEIN"/>
    <property type="match status" value="1"/>
</dbReference>
<accession>A0AAD8IRQ6</accession>
<dbReference type="EMBL" id="JAUIZM010000004">
    <property type="protein sequence ID" value="KAK1390411.1"/>
    <property type="molecule type" value="Genomic_DNA"/>
</dbReference>
<sequence>MKLGLDLVTGLERYTTSWKSDDDPSTGSFTDRLDPNGFPALQFFLSKGSVKWSRTGPWNGLRFSGSSKTIPNGMHREDFVLNDREIYYKFDTVKSNADIRFTLTPTEEKRILVWNYDNQIWMITFTQNVNSCDLMDFVVLMAFVTLTAH</sequence>
<dbReference type="Pfam" id="PF00954">
    <property type="entry name" value="S_locus_glycop"/>
    <property type="match status" value="1"/>
</dbReference>
<keyword evidence="1" id="KW-0732">Signal</keyword>
<keyword evidence="2" id="KW-1015">Disulfide bond</keyword>
<evidence type="ECO:0000256" key="2">
    <source>
        <dbReference type="ARBA" id="ARBA00023157"/>
    </source>
</evidence>
<dbReference type="Proteomes" id="UP001237642">
    <property type="component" value="Unassembled WGS sequence"/>
</dbReference>
<evidence type="ECO:0000256" key="1">
    <source>
        <dbReference type="ARBA" id="ARBA00022729"/>
    </source>
</evidence>
<proteinExistence type="predicted"/>
<reference evidence="4" key="2">
    <citation type="submission" date="2023-05" db="EMBL/GenBank/DDBJ databases">
        <authorList>
            <person name="Schelkunov M.I."/>
        </authorList>
    </citation>
    <scope>NUCLEOTIDE SEQUENCE</scope>
    <source>
        <strain evidence="4">Hsosn_3</strain>
        <tissue evidence="4">Leaf</tissue>
    </source>
</reference>
<evidence type="ECO:0000313" key="5">
    <source>
        <dbReference type="Proteomes" id="UP001237642"/>
    </source>
</evidence>
<dbReference type="AlphaFoldDB" id="A0AAD8IRQ6"/>